<comment type="caution">
    <text evidence="1">The sequence shown here is derived from an EMBL/GenBank/DDBJ whole genome shotgun (WGS) entry which is preliminary data.</text>
</comment>
<name>A0A1L9QL28_9CYAN</name>
<dbReference type="Proteomes" id="UP000183940">
    <property type="component" value="Unassembled WGS sequence"/>
</dbReference>
<evidence type="ECO:0000313" key="1">
    <source>
        <dbReference type="EMBL" id="OJJ18117.1"/>
    </source>
</evidence>
<keyword evidence="2" id="KW-1185">Reference proteome</keyword>
<sequence length="79" mass="8796">MRLDDGQLLVVISPQGSKGIVDDYALRWGIETLFGIFTPRGFCLESTHLTEPERLRKLFALLTLALWAVSTDGFISPSD</sequence>
<evidence type="ECO:0008006" key="3">
    <source>
        <dbReference type="Google" id="ProtNLM"/>
    </source>
</evidence>
<dbReference type="SUPFAM" id="SSF53098">
    <property type="entry name" value="Ribonuclease H-like"/>
    <property type="match status" value="1"/>
</dbReference>
<evidence type="ECO:0000313" key="2">
    <source>
        <dbReference type="Proteomes" id="UP000183940"/>
    </source>
</evidence>
<organism evidence="1 2">
    <name type="scientific">Roseofilum reptotaenium AO1-A</name>
    <dbReference type="NCBI Taxonomy" id="1925591"/>
    <lineage>
        <taxon>Bacteria</taxon>
        <taxon>Bacillati</taxon>
        <taxon>Cyanobacteriota</taxon>
        <taxon>Cyanophyceae</taxon>
        <taxon>Desertifilales</taxon>
        <taxon>Desertifilaceae</taxon>
        <taxon>Roseofilum</taxon>
    </lineage>
</organism>
<dbReference type="InterPro" id="IPR012337">
    <property type="entry name" value="RNaseH-like_sf"/>
</dbReference>
<dbReference type="EMBL" id="MLAW01000058">
    <property type="protein sequence ID" value="OJJ18117.1"/>
    <property type="molecule type" value="Genomic_DNA"/>
</dbReference>
<proteinExistence type="predicted"/>
<accession>A0A1L9QL28</accession>
<dbReference type="STRING" id="1925591.BI308_22635"/>
<reference evidence="1" key="1">
    <citation type="submission" date="2016-10" db="EMBL/GenBank/DDBJ databases">
        <title>CRISPR-Cas defence system in Roseofilum reptotaenium: evidence of a bacteriophage-cyanobacterium arms race in the coral black band disease.</title>
        <authorList>
            <person name="Buerger P."/>
            <person name="Wood-Charlson E.M."/>
            <person name="Weynberg K.D."/>
            <person name="Willis B."/>
            <person name="Van Oppen M.J."/>
        </authorList>
    </citation>
    <scope>NUCLEOTIDE SEQUENCE [LARGE SCALE GENOMIC DNA]</scope>
    <source>
        <strain evidence="1">AO1-A</strain>
    </source>
</reference>
<dbReference type="AlphaFoldDB" id="A0A1L9QL28"/>
<protein>
    <recommendedName>
        <fullName evidence="3">Transposase IS4-like domain-containing protein</fullName>
    </recommendedName>
</protein>
<gene>
    <name evidence="1" type="ORF">BI308_22635</name>
</gene>